<feature type="transmembrane region" description="Helical" evidence="2">
    <location>
        <begin position="12"/>
        <end position="32"/>
    </location>
</feature>
<feature type="region of interest" description="Disordered" evidence="1">
    <location>
        <begin position="36"/>
        <end position="55"/>
    </location>
</feature>
<proteinExistence type="predicted"/>
<protein>
    <submittedName>
        <fullName evidence="3">Uncharacterized protein</fullName>
    </submittedName>
</protein>
<evidence type="ECO:0000256" key="1">
    <source>
        <dbReference type="SAM" id="MobiDB-lite"/>
    </source>
</evidence>
<gene>
    <name evidence="3" type="ORF">SAMN05216381_2833</name>
</gene>
<dbReference type="AlphaFoldDB" id="A0A1G7QIJ4"/>
<reference evidence="3 4" key="1">
    <citation type="submission" date="2016-10" db="EMBL/GenBank/DDBJ databases">
        <authorList>
            <person name="de Groot N.N."/>
        </authorList>
    </citation>
    <scope>NUCLEOTIDE SEQUENCE [LARGE SCALE GENOMIC DNA]</scope>
    <source>
        <strain evidence="3 4">LMG 25475</strain>
    </source>
</reference>
<name>A0A1G7QIJ4_9GAMM</name>
<keyword evidence="2" id="KW-1133">Transmembrane helix</keyword>
<keyword evidence="2" id="KW-0812">Transmembrane</keyword>
<evidence type="ECO:0000313" key="3">
    <source>
        <dbReference type="EMBL" id="SDF98288.1"/>
    </source>
</evidence>
<sequence>MHSQTVRYARNGALTTIGLYLAITVPLLGLSMQHGSPVVSDAEPPMSSLTPQASR</sequence>
<keyword evidence="2" id="KW-0472">Membrane</keyword>
<dbReference type="STRING" id="640205.SAMN05216381_2833"/>
<dbReference type="EMBL" id="FNBM01000006">
    <property type="protein sequence ID" value="SDF98288.1"/>
    <property type="molecule type" value="Genomic_DNA"/>
</dbReference>
<evidence type="ECO:0000313" key="4">
    <source>
        <dbReference type="Proteomes" id="UP000243378"/>
    </source>
</evidence>
<dbReference type="Proteomes" id="UP000243378">
    <property type="component" value="Unassembled WGS sequence"/>
</dbReference>
<organism evidence="3 4">
    <name type="scientific">Phytopseudomonas seleniipraecipitans</name>
    <dbReference type="NCBI Taxonomy" id="640205"/>
    <lineage>
        <taxon>Bacteria</taxon>
        <taxon>Pseudomonadati</taxon>
        <taxon>Pseudomonadota</taxon>
        <taxon>Gammaproteobacteria</taxon>
        <taxon>Pseudomonadales</taxon>
        <taxon>Pseudomonadaceae</taxon>
        <taxon>Phytopseudomonas</taxon>
    </lineage>
</organism>
<accession>A0A1G7QIJ4</accession>
<evidence type="ECO:0000256" key="2">
    <source>
        <dbReference type="SAM" id="Phobius"/>
    </source>
</evidence>